<sequence length="533" mass="59267">MKKFVYSLPLIMMLLGVSCSKDYLNRPPLGLQTDDNFYNSPGAGFKTVVNCYLGFYDFWGYQAAIAELGNMATDESDKGGSDANDRPFVIDLGYGRALASNETLNGLWAACYKGIGNCNVALERLPAAKLLDDKGNPLDDKTKSRYLAEVRFLRAYYYLDLVRIFGGVPLLTKTLQIDDRNKIVRAQASEVFQFITSELEAIGNDAALPARKDLPAAEQGRVTREAAWAVQARAYLFFAEDDKTLYAKARDAAKKVISSNAFTLEMEYQQLFLKDGYKSQESVFPLIFGDDPAAFIYGTTLPIYCSPRNVGGWGFDCPTQSLVDEFEPGDPRILFTVMDPGDVFPKANGSETLDFSSYPNTGHHNRKVFLPENRRGQGWGNDAWTMHLVRYADVLLMYAEAVLESGGSKQEAADYINLVRARASNSAHTDVEAVSRKRVVASTPLVPVTAADDLRKALRHERRVELGCEYGRVFDLLRWNTYVSTMKDYSTRPYSNGKGGAFRAPASGNKYLFPIPQQEIDRTGGGIKQNPGY</sequence>
<keyword evidence="5" id="KW-0998">Cell outer membrane</keyword>
<evidence type="ECO:0000313" key="9">
    <source>
        <dbReference type="Proteomes" id="UP000253410"/>
    </source>
</evidence>
<dbReference type="CDD" id="cd08977">
    <property type="entry name" value="SusD"/>
    <property type="match status" value="1"/>
</dbReference>
<accession>A0A365XZY5</accession>
<dbReference type="Gene3D" id="1.25.40.390">
    <property type="match status" value="1"/>
</dbReference>
<dbReference type="Pfam" id="PF14322">
    <property type="entry name" value="SusD-like_3"/>
    <property type="match status" value="1"/>
</dbReference>
<feature type="domain" description="SusD-like N-terminal" evidence="7">
    <location>
        <begin position="101"/>
        <end position="236"/>
    </location>
</feature>
<evidence type="ECO:0000256" key="3">
    <source>
        <dbReference type="ARBA" id="ARBA00022729"/>
    </source>
</evidence>
<dbReference type="EMBL" id="QFFJ01000001">
    <property type="protein sequence ID" value="RBL91830.1"/>
    <property type="molecule type" value="Genomic_DNA"/>
</dbReference>
<dbReference type="AlphaFoldDB" id="A0A365XZY5"/>
<dbReference type="Proteomes" id="UP000253410">
    <property type="component" value="Unassembled WGS sequence"/>
</dbReference>
<evidence type="ECO:0000256" key="4">
    <source>
        <dbReference type="ARBA" id="ARBA00023136"/>
    </source>
</evidence>
<evidence type="ECO:0000256" key="2">
    <source>
        <dbReference type="ARBA" id="ARBA00006275"/>
    </source>
</evidence>
<protein>
    <submittedName>
        <fullName evidence="8">RagB/SusD family nutrient uptake outer membrane protein</fullName>
    </submittedName>
</protein>
<keyword evidence="4" id="KW-0472">Membrane</keyword>
<dbReference type="SUPFAM" id="SSF48452">
    <property type="entry name" value="TPR-like"/>
    <property type="match status" value="1"/>
</dbReference>
<evidence type="ECO:0000256" key="1">
    <source>
        <dbReference type="ARBA" id="ARBA00004442"/>
    </source>
</evidence>
<dbReference type="InterPro" id="IPR033985">
    <property type="entry name" value="SusD-like_N"/>
</dbReference>
<dbReference type="RefSeq" id="WP_113614431.1">
    <property type="nucleotide sequence ID" value="NZ_QFFJ01000001.1"/>
</dbReference>
<evidence type="ECO:0000256" key="5">
    <source>
        <dbReference type="ARBA" id="ARBA00023237"/>
    </source>
</evidence>
<dbReference type="GO" id="GO:0009279">
    <property type="term" value="C:cell outer membrane"/>
    <property type="evidence" value="ECO:0007669"/>
    <property type="project" value="UniProtKB-SubCell"/>
</dbReference>
<dbReference type="PROSITE" id="PS51257">
    <property type="entry name" value="PROKAR_LIPOPROTEIN"/>
    <property type="match status" value="1"/>
</dbReference>
<dbReference type="Pfam" id="PF07980">
    <property type="entry name" value="SusD_RagB"/>
    <property type="match status" value="1"/>
</dbReference>
<evidence type="ECO:0000313" key="8">
    <source>
        <dbReference type="EMBL" id="RBL91830.1"/>
    </source>
</evidence>
<reference evidence="8 9" key="1">
    <citation type="submission" date="2018-05" db="EMBL/GenBank/DDBJ databases">
        <title>Chitinophaga sp. K3CV102501T nov., isolated from isolated from a monsoon evergreen broad-leaved forest soil.</title>
        <authorList>
            <person name="Lv Y."/>
        </authorList>
    </citation>
    <scope>NUCLEOTIDE SEQUENCE [LARGE SCALE GENOMIC DNA]</scope>
    <source>
        <strain evidence="8 9">GDMCC 1.1325</strain>
    </source>
</reference>
<gene>
    <name evidence="8" type="ORF">DF182_04290</name>
</gene>
<proteinExistence type="inferred from homology"/>
<evidence type="ECO:0000259" key="7">
    <source>
        <dbReference type="Pfam" id="PF14322"/>
    </source>
</evidence>
<keyword evidence="9" id="KW-1185">Reference proteome</keyword>
<dbReference type="InterPro" id="IPR011990">
    <property type="entry name" value="TPR-like_helical_dom_sf"/>
</dbReference>
<comment type="caution">
    <text evidence="8">The sequence shown here is derived from an EMBL/GenBank/DDBJ whole genome shotgun (WGS) entry which is preliminary data.</text>
</comment>
<evidence type="ECO:0000259" key="6">
    <source>
        <dbReference type="Pfam" id="PF07980"/>
    </source>
</evidence>
<comment type="similarity">
    <text evidence="2">Belongs to the SusD family.</text>
</comment>
<dbReference type="InterPro" id="IPR012944">
    <property type="entry name" value="SusD_RagB_dom"/>
</dbReference>
<organism evidence="8 9">
    <name type="scientific">Chitinophaga flava</name>
    <dbReference type="NCBI Taxonomy" id="2259036"/>
    <lineage>
        <taxon>Bacteria</taxon>
        <taxon>Pseudomonadati</taxon>
        <taxon>Bacteroidota</taxon>
        <taxon>Chitinophagia</taxon>
        <taxon>Chitinophagales</taxon>
        <taxon>Chitinophagaceae</taxon>
        <taxon>Chitinophaga</taxon>
    </lineage>
</organism>
<keyword evidence="3" id="KW-0732">Signal</keyword>
<comment type="subcellular location">
    <subcellularLocation>
        <location evidence="1">Cell outer membrane</location>
    </subcellularLocation>
</comment>
<name>A0A365XZY5_9BACT</name>
<dbReference type="OrthoDB" id="993981at2"/>
<feature type="domain" description="RagB/SusD" evidence="6">
    <location>
        <begin position="304"/>
        <end position="533"/>
    </location>
</feature>